<evidence type="ECO:0000313" key="2">
    <source>
        <dbReference type="Proteomes" id="UP000032180"/>
    </source>
</evidence>
<organism evidence="1 2">
    <name type="scientific">Leersia perrieri</name>
    <dbReference type="NCBI Taxonomy" id="77586"/>
    <lineage>
        <taxon>Eukaryota</taxon>
        <taxon>Viridiplantae</taxon>
        <taxon>Streptophyta</taxon>
        <taxon>Embryophyta</taxon>
        <taxon>Tracheophyta</taxon>
        <taxon>Spermatophyta</taxon>
        <taxon>Magnoliopsida</taxon>
        <taxon>Liliopsida</taxon>
        <taxon>Poales</taxon>
        <taxon>Poaceae</taxon>
        <taxon>BOP clade</taxon>
        <taxon>Oryzoideae</taxon>
        <taxon>Oryzeae</taxon>
        <taxon>Oryzinae</taxon>
        <taxon>Leersia</taxon>
    </lineage>
</organism>
<sequence length="127" mass="13582">MPMAMAGGLPAWVVLDRSVHPVEETVGEESECASPTPHTKNLFRLRLISNSNSDRTSAKPYQSTPPTTMATAAGLPAWIVLDRHVHPVELSSSSAAAADWAVLECKEWKASGCELSGEAIDGEALPW</sequence>
<protein>
    <submittedName>
        <fullName evidence="1">Uncharacterized protein</fullName>
    </submittedName>
</protein>
<accession>A0A0D9W027</accession>
<dbReference type="EnsemblPlants" id="LPERR03G31420.1">
    <property type="protein sequence ID" value="LPERR03G31420.1"/>
    <property type="gene ID" value="LPERR03G31420"/>
</dbReference>
<keyword evidence="2" id="KW-1185">Reference proteome</keyword>
<reference evidence="1 2" key="1">
    <citation type="submission" date="2012-08" db="EMBL/GenBank/DDBJ databases">
        <title>Oryza genome evolution.</title>
        <authorList>
            <person name="Wing R.A."/>
        </authorList>
    </citation>
    <scope>NUCLEOTIDE SEQUENCE</scope>
</reference>
<reference evidence="2" key="2">
    <citation type="submission" date="2013-12" db="EMBL/GenBank/DDBJ databases">
        <authorList>
            <person name="Yu Y."/>
            <person name="Lee S."/>
            <person name="de Baynast K."/>
            <person name="Wissotski M."/>
            <person name="Liu L."/>
            <person name="Talag J."/>
            <person name="Goicoechea J."/>
            <person name="Angelova A."/>
            <person name="Jetty R."/>
            <person name="Kudrna D."/>
            <person name="Golser W."/>
            <person name="Rivera L."/>
            <person name="Zhang J."/>
            <person name="Wing R."/>
        </authorList>
    </citation>
    <scope>NUCLEOTIDE SEQUENCE</scope>
</reference>
<evidence type="ECO:0000313" key="1">
    <source>
        <dbReference type="EnsemblPlants" id="LPERR03G31420.1"/>
    </source>
</evidence>
<dbReference type="HOGENOM" id="CLU_1973709_0_0_1"/>
<dbReference type="Proteomes" id="UP000032180">
    <property type="component" value="Chromosome 3"/>
</dbReference>
<reference evidence="1" key="3">
    <citation type="submission" date="2015-04" db="UniProtKB">
        <authorList>
            <consortium name="EnsemblPlants"/>
        </authorList>
    </citation>
    <scope>IDENTIFICATION</scope>
</reference>
<proteinExistence type="predicted"/>
<dbReference type="Gramene" id="LPERR03G31420.1">
    <property type="protein sequence ID" value="LPERR03G31420.1"/>
    <property type="gene ID" value="LPERR03G31420"/>
</dbReference>
<dbReference type="AlphaFoldDB" id="A0A0D9W027"/>
<name>A0A0D9W027_9ORYZ</name>